<evidence type="ECO:0000313" key="6">
    <source>
        <dbReference type="Proteomes" id="UP000244962"/>
    </source>
</evidence>
<dbReference type="InterPro" id="IPR003593">
    <property type="entry name" value="AAA+_ATPase"/>
</dbReference>
<dbReference type="Gene3D" id="3.40.50.300">
    <property type="entry name" value="P-loop containing nucleotide triphosphate hydrolases"/>
    <property type="match status" value="1"/>
</dbReference>
<dbReference type="PANTHER" id="PTHR32039">
    <property type="entry name" value="MAGNESIUM-CHELATASE SUBUNIT CHLI"/>
    <property type="match status" value="1"/>
</dbReference>
<dbReference type="SMART" id="SM00382">
    <property type="entry name" value="AAA"/>
    <property type="match status" value="1"/>
</dbReference>
<keyword evidence="6" id="KW-1185">Reference proteome</keyword>
<dbReference type="Pfam" id="PF01078">
    <property type="entry name" value="Mg_chelatase"/>
    <property type="match status" value="1"/>
</dbReference>
<dbReference type="CDD" id="cd00009">
    <property type="entry name" value="AAA"/>
    <property type="match status" value="1"/>
</dbReference>
<dbReference type="Proteomes" id="UP000244962">
    <property type="component" value="Unassembled WGS sequence"/>
</dbReference>
<dbReference type="Gene3D" id="3.30.230.10">
    <property type="match status" value="1"/>
</dbReference>
<comment type="similarity">
    <text evidence="1">Belongs to the Mg-chelatase subunits D/I family. ComM subfamily.</text>
</comment>
<evidence type="ECO:0000259" key="4">
    <source>
        <dbReference type="SMART" id="SM00382"/>
    </source>
</evidence>
<evidence type="ECO:0000313" key="5">
    <source>
        <dbReference type="EMBL" id="PWC08269.1"/>
    </source>
</evidence>
<gene>
    <name evidence="5" type="ORF">DF223_02695</name>
</gene>
<reference evidence="6" key="1">
    <citation type="submission" date="2018-04" db="EMBL/GenBank/DDBJ databases">
        <authorList>
            <person name="Liu S."/>
            <person name="Wang Z."/>
            <person name="Li J."/>
        </authorList>
    </citation>
    <scope>NUCLEOTIDE SEQUENCE [LARGE SCALE GENOMIC DNA]</scope>
    <source>
        <strain evidence="6">622</strain>
    </source>
</reference>
<feature type="domain" description="AAA+ ATPase" evidence="4">
    <location>
        <begin position="214"/>
        <end position="397"/>
    </location>
</feature>
<keyword evidence="3" id="KW-0067">ATP-binding</keyword>
<dbReference type="SUPFAM" id="SSF52540">
    <property type="entry name" value="P-loop containing nucleoside triphosphate hydrolases"/>
    <property type="match status" value="1"/>
</dbReference>
<evidence type="ECO:0000256" key="3">
    <source>
        <dbReference type="ARBA" id="ARBA00022840"/>
    </source>
</evidence>
<dbReference type="EMBL" id="QEFB01000001">
    <property type="protein sequence ID" value="PWC08269.1"/>
    <property type="molecule type" value="Genomic_DNA"/>
</dbReference>
<dbReference type="InterPro" id="IPR004482">
    <property type="entry name" value="Mg_chelat-rel"/>
</dbReference>
<sequence length="509" mass="53491">MTVGRTWAVALLGLDGSLVEVEADISAQLPKFVIIGLADRSLGEAEGRVRQAATNAGCRLSGQRITVNLSPASLPKNGSGFDLAIALSCLAADSVVSNESIDGVVHIGELGLDGRLRPTPGVLPAVLAAVRAGRKTVMVPAGNEHEARLIPDVTVIPVASLREAAIWHGAALTPVEVAPILTAATDAETPVDLDLSDIVGQEDAIQALLVAAAGGHHLMMLGPPGAGKTMLAARLPGILPDLGVTEALDVTSVRSLAGQPIGTQLVSRPPFESPHHTATTAAILGGGSKLIRPGAAARAAHGVLFLDEAPEFQANVLDALRQPLESGTISIHRANAVAHFPGRFQLVLAANPCPCGQYGSRDNSCVCPPAAIRRYLGRLSGPLMDRIDIQLRMHRISRAEMVLSGETAGTHSTDARRLVSETRQRTVSRLAGTGWTTNGQVPGPWLRAGSRALPRDVTEPIDRALEHGSITMRGYDRVLRVAWTLADMDAVPRPEKTHIGRALFLRKGI</sequence>
<dbReference type="NCBIfam" id="TIGR00368">
    <property type="entry name" value="YifB family Mg chelatase-like AAA ATPase"/>
    <property type="match status" value="1"/>
</dbReference>
<dbReference type="PRINTS" id="PR01657">
    <property type="entry name" value="MCMFAMILY"/>
</dbReference>
<evidence type="ECO:0000256" key="1">
    <source>
        <dbReference type="ARBA" id="ARBA00006354"/>
    </source>
</evidence>
<dbReference type="InterPro" id="IPR001208">
    <property type="entry name" value="MCM_dom"/>
</dbReference>
<dbReference type="InterPro" id="IPR020568">
    <property type="entry name" value="Ribosomal_Su5_D2-typ_SF"/>
</dbReference>
<dbReference type="InterPro" id="IPR014721">
    <property type="entry name" value="Ribsml_uS5_D2-typ_fold_subgr"/>
</dbReference>
<dbReference type="InterPro" id="IPR045006">
    <property type="entry name" value="CHLI-like"/>
</dbReference>
<dbReference type="Pfam" id="PF13541">
    <property type="entry name" value="ChlI"/>
    <property type="match status" value="1"/>
</dbReference>
<protein>
    <submittedName>
        <fullName evidence="5">Mg chelatase-like protein</fullName>
    </submittedName>
</protein>
<name>A0A2U1TH95_9MICO</name>
<dbReference type="InterPro" id="IPR027417">
    <property type="entry name" value="P-loop_NTPase"/>
</dbReference>
<dbReference type="PANTHER" id="PTHR32039:SF7">
    <property type="entry name" value="COMPETENCE PROTEIN COMM"/>
    <property type="match status" value="1"/>
</dbReference>
<dbReference type="InterPro" id="IPR000523">
    <property type="entry name" value="Mg_chelatse_chII-like_cat_dom"/>
</dbReference>
<organism evidence="5 6">
    <name type="scientific">Mycetocola zhujimingii</name>
    <dbReference type="NCBI Taxonomy" id="2079792"/>
    <lineage>
        <taxon>Bacteria</taxon>
        <taxon>Bacillati</taxon>
        <taxon>Actinomycetota</taxon>
        <taxon>Actinomycetes</taxon>
        <taxon>Micrococcales</taxon>
        <taxon>Microbacteriaceae</taxon>
        <taxon>Mycetocola</taxon>
    </lineage>
</organism>
<dbReference type="RefSeq" id="WP_108962074.1">
    <property type="nucleotide sequence ID" value="NZ_QEFB01000001.1"/>
</dbReference>
<dbReference type="GO" id="GO:0003677">
    <property type="term" value="F:DNA binding"/>
    <property type="evidence" value="ECO:0007669"/>
    <property type="project" value="InterPro"/>
</dbReference>
<dbReference type="SUPFAM" id="SSF54211">
    <property type="entry name" value="Ribosomal protein S5 domain 2-like"/>
    <property type="match status" value="1"/>
</dbReference>
<dbReference type="AlphaFoldDB" id="A0A2U1TH95"/>
<dbReference type="Pfam" id="PF13335">
    <property type="entry name" value="Mg_chelatase_C"/>
    <property type="match status" value="1"/>
</dbReference>
<proteinExistence type="inferred from homology"/>
<accession>A0A2U1TH95</accession>
<comment type="caution">
    <text evidence="5">The sequence shown here is derived from an EMBL/GenBank/DDBJ whole genome shotgun (WGS) entry which is preliminary data.</text>
</comment>
<dbReference type="InterPro" id="IPR025158">
    <property type="entry name" value="Mg_chelat-rel_C"/>
</dbReference>
<evidence type="ECO:0000256" key="2">
    <source>
        <dbReference type="ARBA" id="ARBA00022741"/>
    </source>
</evidence>
<keyword evidence="2" id="KW-0547">Nucleotide-binding</keyword>
<dbReference type="GO" id="GO:0005524">
    <property type="term" value="F:ATP binding"/>
    <property type="evidence" value="ECO:0007669"/>
    <property type="project" value="UniProtKB-KW"/>
</dbReference>